<keyword evidence="4" id="KW-0472">Membrane</keyword>
<dbReference type="PROSITE" id="PS50958">
    <property type="entry name" value="SMB_2"/>
    <property type="match status" value="1"/>
</dbReference>
<evidence type="ECO:0000256" key="2">
    <source>
        <dbReference type="ARBA" id="ARBA00022692"/>
    </source>
</evidence>
<dbReference type="PANTHER" id="PTHR45902">
    <property type="entry name" value="LATROPHILIN RECEPTOR-LIKE PROTEIN A"/>
    <property type="match status" value="1"/>
</dbReference>
<dbReference type="GO" id="GO:0007166">
    <property type="term" value="P:cell surface receptor signaling pathway"/>
    <property type="evidence" value="ECO:0007669"/>
    <property type="project" value="InterPro"/>
</dbReference>
<evidence type="ECO:0000256" key="5">
    <source>
        <dbReference type="ARBA" id="ARBA00023157"/>
    </source>
</evidence>
<evidence type="ECO:0000313" key="7">
    <source>
        <dbReference type="Proteomes" id="UP000749559"/>
    </source>
</evidence>
<protein>
    <submittedName>
        <fullName evidence="6">Uncharacterized protein</fullName>
    </submittedName>
</protein>
<keyword evidence="2" id="KW-0812">Transmembrane</keyword>
<dbReference type="Pfam" id="PF01033">
    <property type="entry name" value="Somatomedin_B"/>
    <property type="match status" value="1"/>
</dbReference>
<dbReference type="GO" id="GO:0004930">
    <property type="term" value="F:G protein-coupled receptor activity"/>
    <property type="evidence" value="ECO:0007669"/>
    <property type="project" value="InterPro"/>
</dbReference>
<gene>
    <name evidence="6" type="ORF">OFUS_LOCUS8402</name>
</gene>
<dbReference type="Proteomes" id="UP000749559">
    <property type="component" value="Unassembled WGS sequence"/>
</dbReference>
<comment type="caution">
    <text evidence="6">The sequence shown here is derived from an EMBL/GenBank/DDBJ whole genome shotgun (WGS) entry which is preliminary data.</text>
</comment>
<dbReference type="Gene3D" id="1.20.1070.10">
    <property type="entry name" value="Rhodopsin 7-helix transmembrane proteins"/>
    <property type="match status" value="1"/>
</dbReference>
<dbReference type="InterPro" id="IPR053231">
    <property type="entry name" value="GPCR_LN-TM7"/>
</dbReference>
<dbReference type="InterPro" id="IPR036024">
    <property type="entry name" value="Somatomedin_B-like_dom_sf"/>
</dbReference>
<dbReference type="PROSITE" id="PS00524">
    <property type="entry name" value="SMB_1"/>
    <property type="match status" value="1"/>
</dbReference>
<keyword evidence="5" id="KW-1015">Disulfide bond</keyword>
<dbReference type="Gene3D" id="4.10.410.20">
    <property type="match status" value="1"/>
</dbReference>
<evidence type="ECO:0000256" key="3">
    <source>
        <dbReference type="ARBA" id="ARBA00022989"/>
    </source>
</evidence>
<dbReference type="InterPro" id="IPR000832">
    <property type="entry name" value="GPCR_2_secretin-like"/>
</dbReference>
<name>A0A8J1UXU5_OWEFU</name>
<dbReference type="AlphaFoldDB" id="A0A8J1UXU5"/>
<dbReference type="SUPFAM" id="SSF90188">
    <property type="entry name" value="Somatomedin B domain"/>
    <property type="match status" value="1"/>
</dbReference>
<keyword evidence="3" id="KW-1133">Transmembrane helix</keyword>
<evidence type="ECO:0000256" key="1">
    <source>
        <dbReference type="ARBA" id="ARBA00004141"/>
    </source>
</evidence>
<reference evidence="6" key="1">
    <citation type="submission" date="2022-03" db="EMBL/GenBank/DDBJ databases">
        <authorList>
            <person name="Martin C."/>
        </authorList>
    </citation>
    <scope>NUCLEOTIDE SEQUENCE</scope>
</reference>
<proteinExistence type="predicted"/>
<keyword evidence="7" id="KW-1185">Reference proteome</keyword>
<dbReference type="SUPFAM" id="SSF81321">
    <property type="entry name" value="Family A G protein-coupled receptor-like"/>
    <property type="match status" value="1"/>
</dbReference>
<dbReference type="EMBL" id="CAIIXF020000004">
    <property type="protein sequence ID" value="CAH1781895.1"/>
    <property type="molecule type" value="Genomic_DNA"/>
</dbReference>
<dbReference type="CDD" id="cd15039">
    <property type="entry name" value="7tmB3_Methuselah-like"/>
    <property type="match status" value="1"/>
</dbReference>
<sequence length="943" mass="106750">MKFFITILYMTIHTDYTIGQIIGDWEEIFEPDPLPDPPLVALPQCGVVNWVPPDPGCANETTQPWRWKKYSCRNRCGDQNINRNFAAFCSCGPMCMIQHDCCEDFKEQCISDHNTASLIGDEFHANGDFKDDQFECSLLYKTENPDSHYWLINKCGSNWPNDTIRGLCENEYVDFATILPVLSHTHNNVSYKNYYCAACNNDVNYIPWGLDVTCKDIYEGSLDTPQKVLNKIEKGSCTLEYTIPHNVKHHCLYAEIELDCLETPLKCPPEFSELCNGSPSTQMPVTYKYGEKYVNFKNVYCAVCSGVSGTALLDKYCETIPKQESLPSSPHLSQFSFGILVDFNPSGGNKVGLEFGVETKEFGCSIGETSANCISYCRDGYTYIDGSCIFQFHHLEMVINGTIAIENEGDVYGDDSLYSPRYILKIAIIKSFEPFLVENHAVNSIYVEVDVDTISHRIIYYVPGKYKLKAGDEKPVKTIHLEFLAEIVEYVQNNVTATIAGYDSTLEPQLNETCLDLLGYTTCWKNGSNLNSTYNGPHIDLHFYKPNETSPDSNNLTTPDCTRQAFNADSFEILSNGSALLIHSETIIPADDFLLSGNYIYVCVNETELTSRLGQNWVFNDIMGLLTIILTVLSLICLLIRLILQFIVPLYQNFPGKMQFGLILALFLANLFFLLGPISLEVPKLCIAIGVLIHYFFLAAFMWMIVIARDMQYLFSESSFSKISDRSSKDLVFYGVFAWRVPLVFIAIALTLDYTNIDQDFKPLYGQGVCWISQKYPLLILFAIPIALMIIINLGFFIPTANSLWKSMAKRAMTTMEKKHKYPFSIYLKLFALMGFTWVFAFIAPFVPELWYVFIVLNCSQGVYIFLAFVCTKQVRDHFSLRWSSWSSSWRSQSTAVNSHSEVKGEGGEIGSKVKGKLDITDVQVKLAENEPHINAKEESTKL</sequence>
<organism evidence="6 7">
    <name type="scientific">Owenia fusiformis</name>
    <name type="common">Polychaete worm</name>
    <dbReference type="NCBI Taxonomy" id="6347"/>
    <lineage>
        <taxon>Eukaryota</taxon>
        <taxon>Metazoa</taxon>
        <taxon>Spiralia</taxon>
        <taxon>Lophotrochozoa</taxon>
        <taxon>Annelida</taxon>
        <taxon>Polychaeta</taxon>
        <taxon>Sedentaria</taxon>
        <taxon>Canalipalpata</taxon>
        <taxon>Sabellida</taxon>
        <taxon>Oweniida</taxon>
        <taxon>Oweniidae</taxon>
        <taxon>Owenia</taxon>
    </lineage>
</organism>
<dbReference type="Pfam" id="PF00002">
    <property type="entry name" value="7tm_2"/>
    <property type="match status" value="1"/>
</dbReference>
<dbReference type="InterPro" id="IPR001212">
    <property type="entry name" value="Somatomedin_B_dom"/>
</dbReference>
<dbReference type="OrthoDB" id="6134459at2759"/>
<comment type="subcellular location">
    <subcellularLocation>
        <location evidence="1">Membrane</location>
        <topology evidence="1">Multi-pass membrane protein</topology>
    </subcellularLocation>
</comment>
<dbReference type="GO" id="GO:0016020">
    <property type="term" value="C:membrane"/>
    <property type="evidence" value="ECO:0007669"/>
    <property type="project" value="UniProtKB-SubCell"/>
</dbReference>
<accession>A0A8J1UXU5</accession>
<dbReference type="InterPro" id="IPR017981">
    <property type="entry name" value="GPCR_2-like_7TM"/>
</dbReference>
<evidence type="ECO:0000256" key="4">
    <source>
        <dbReference type="ARBA" id="ARBA00023136"/>
    </source>
</evidence>
<dbReference type="PROSITE" id="PS50261">
    <property type="entry name" value="G_PROTEIN_RECEP_F2_4"/>
    <property type="match status" value="1"/>
</dbReference>
<dbReference type="PANTHER" id="PTHR45902:SF1">
    <property type="entry name" value="LATROPHILIN RECEPTOR-LIKE PROTEIN A"/>
    <property type="match status" value="1"/>
</dbReference>
<evidence type="ECO:0000313" key="6">
    <source>
        <dbReference type="EMBL" id="CAH1781895.1"/>
    </source>
</evidence>